<feature type="transmembrane region" description="Helical" evidence="9">
    <location>
        <begin position="65"/>
        <end position="84"/>
    </location>
</feature>
<dbReference type="EMBL" id="JBHTNU010000027">
    <property type="protein sequence ID" value="MFD1428537.1"/>
    <property type="molecule type" value="Genomic_DNA"/>
</dbReference>
<feature type="transmembrane region" description="Helical" evidence="9">
    <location>
        <begin position="179"/>
        <end position="196"/>
    </location>
</feature>
<evidence type="ECO:0000313" key="10">
    <source>
        <dbReference type="EMBL" id="MFD1428537.1"/>
    </source>
</evidence>
<dbReference type="PANTHER" id="PTHR30607:SF2">
    <property type="entry name" value="POTASSIUM-TRANSPORTING ATPASE POTASSIUM-BINDING SUBUNIT"/>
    <property type="match status" value="1"/>
</dbReference>
<reference evidence="11" key="1">
    <citation type="journal article" date="2019" name="Int. J. Syst. Evol. Microbiol.">
        <title>The Global Catalogue of Microorganisms (GCM) 10K type strain sequencing project: providing services to taxonomists for standard genome sequencing and annotation.</title>
        <authorList>
            <consortium name="The Broad Institute Genomics Platform"/>
            <consortium name="The Broad Institute Genome Sequencing Center for Infectious Disease"/>
            <person name="Wu L."/>
            <person name="Ma J."/>
        </authorList>
    </citation>
    <scope>NUCLEOTIDE SEQUENCE [LARGE SCALE GENOMIC DNA]</scope>
    <source>
        <strain evidence="11">S1</strain>
    </source>
</reference>
<feature type="transmembrane region" description="Helical" evidence="9">
    <location>
        <begin position="374"/>
        <end position="398"/>
    </location>
</feature>
<accession>A0ABW4CE08</accession>
<keyword evidence="5 9" id="KW-0630">Potassium</keyword>
<keyword evidence="7 9" id="KW-0406">Ion transport</keyword>
<dbReference type="HAMAP" id="MF_00275">
    <property type="entry name" value="KdpA"/>
    <property type="match status" value="1"/>
</dbReference>
<dbReference type="InterPro" id="IPR004623">
    <property type="entry name" value="KdpA"/>
</dbReference>
<keyword evidence="6 9" id="KW-1133">Transmembrane helix</keyword>
<dbReference type="RefSeq" id="WP_380167523.1">
    <property type="nucleotide sequence ID" value="NZ_JBHTNU010000027.1"/>
</dbReference>
<evidence type="ECO:0000256" key="8">
    <source>
        <dbReference type="ARBA" id="ARBA00023136"/>
    </source>
</evidence>
<evidence type="ECO:0000256" key="6">
    <source>
        <dbReference type="ARBA" id="ARBA00022989"/>
    </source>
</evidence>
<feature type="transmembrane region" description="Helical" evidence="9">
    <location>
        <begin position="134"/>
        <end position="158"/>
    </location>
</feature>
<evidence type="ECO:0000313" key="11">
    <source>
        <dbReference type="Proteomes" id="UP001597282"/>
    </source>
</evidence>
<sequence>MGSGVLQILITLIVLMLFVKPLGVYMVGAFSAEDSRLNRFFNPAERWIYRLAGLKETDATGWKKYALNLLLTNAVLMGIAYLLLRLQGMLPFNPNEIEGMEPTLSFNTAASFMTNTNLQHYSGESDLSHFSQMAVIMMMMFTAPATALAAVIAFIRGLASKGKTIGNFFIDFVRAHTRILLPLAIVVTLLLVALGVPNTLNSNVSVTTLEGVKQTIALGPVAALESIKHIGNNGGGFFGVNSSHPFENPNGITNLIEILCMLALPAALPFTFGKMVGNMKQGWVLFTTVMVLFLVLTGVLVAVETAGNPALTRLGLSDPMGSMEGKEVRFGPVLSAFFASVTTAAETGSVNTMHDTLTPLGGLVTLSNMMLNTVFGGVGAGFLNILLYAILAVFLGGLMVGRSPEFLGRKIEPREMKWIVLVLLAHPLLILVPTAVSFLTPWGTEAISNGGFHGISQVLYELTTSAVNNGSGFEGLNDQTPYWNIMTGVVMLFGRYLSIVALLAVAGSLAAKQKVPASIGTFPTDNATFGTVLAGTILIIGALTFLPVLVLGPVAEFLSLR</sequence>
<proteinExistence type="inferred from homology"/>
<dbReference type="PIRSF" id="PIRSF001294">
    <property type="entry name" value="K_ATPaseA"/>
    <property type="match status" value="1"/>
</dbReference>
<keyword evidence="11" id="KW-1185">Reference proteome</keyword>
<evidence type="ECO:0000256" key="9">
    <source>
        <dbReference type="HAMAP-Rule" id="MF_00275"/>
    </source>
</evidence>
<evidence type="ECO:0000256" key="7">
    <source>
        <dbReference type="ARBA" id="ARBA00023065"/>
    </source>
</evidence>
<keyword evidence="1 9" id="KW-0813">Transport</keyword>
<dbReference type="PANTHER" id="PTHR30607">
    <property type="entry name" value="POTASSIUM-TRANSPORTING ATPASE A CHAIN"/>
    <property type="match status" value="1"/>
</dbReference>
<keyword evidence="4 9" id="KW-0812">Transmembrane</keyword>
<feature type="transmembrane region" description="Helical" evidence="9">
    <location>
        <begin position="418"/>
        <end position="439"/>
    </location>
</feature>
<feature type="transmembrane region" description="Helical" evidence="9">
    <location>
        <begin position="283"/>
        <end position="303"/>
    </location>
</feature>
<gene>
    <name evidence="9 10" type="primary">kdpA</name>
    <name evidence="10" type="ORF">ACFQ4Y_16725</name>
</gene>
<keyword evidence="8 9" id="KW-0472">Membrane</keyword>
<keyword evidence="3 9" id="KW-0633">Potassium transport</keyword>
<feature type="transmembrane region" description="Helical" evidence="9">
    <location>
        <begin position="6"/>
        <end position="30"/>
    </location>
</feature>
<feature type="transmembrane region" description="Helical" evidence="9">
    <location>
        <begin position="252"/>
        <end position="271"/>
    </location>
</feature>
<dbReference type="Proteomes" id="UP001597282">
    <property type="component" value="Unassembled WGS sequence"/>
</dbReference>
<evidence type="ECO:0000256" key="3">
    <source>
        <dbReference type="ARBA" id="ARBA00022538"/>
    </source>
</evidence>
<evidence type="ECO:0000256" key="2">
    <source>
        <dbReference type="ARBA" id="ARBA00022475"/>
    </source>
</evidence>
<dbReference type="NCBIfam" id="TIGR00680">
    <property type="entry name" value="kdpA"/>
    <property type="match status" value="1"/>
</dbReference>
<evidence type="ECO:0000256" key="1">
    <source>
        <dbReference type="ARBA" id="ARBA00022448"/>
    </source>
</evidence>
<protein>
    <recommendedName>
        <fullName evidence="9">Potassium-transporting ATPase potassium-binding subunit</fullName>
    </recommendedName>
    <alternativeName>
        <fullName evidence="9">ATP phosphohydrolase [potassium-transporting] A chain</fullName>
    </alternativeName>
    <alternativeName>
        <fullName evidence="9">Potassium-binding and translocating subunit A</fullName>
    </alternativeName>
    <alternativeName>
        <fullName evidence="9">Potassium-translocating ATPase A chain</fullName>
    </alternativeName>
</protein>
<comment type="similarity">
    <text evidence="9">Belongs to the KdpA family.</text>
</comment>
<comment type="function">
    <text evidence="9">Part of the high-affinity ATP-driven potassium transport (or Kdp) system, which catalyzes the hydrolysis of ATP coupled with the electrogenic transport of potassium into the cytoplasm. This subunit binds the extracellular potassium ions and delivers the ions to the membrane domain of KdpB through an intramembrane tunnel.</text>
</comment>
<evidence type="ECO:0000256" key="4">
    <source>
        <dbReference type="ARBA" id="ARBA00022692"/>
    </source>
</evidence>
<dbReference type="Pfam" id="PF03814">
    <property type="entry name" value="KdpA"/>
    <property type="match status" value="1"/>
</dbReference>
<keyword evidence="2 9" id="KW-1003">Cell membrane</keyword>
<comment type="caution">
    <text evidence="10">The sequence shown here is derived from an EMBL/GenBank/DDBJ whole genome shotgun (WGS) entry which is preliminary data.</text>
</comment>
<name>A0ABW4CE08_9BACL</name>
<organism evidence="10 11">
    <name type="scientific">Kroppenstedtia sanguinis</name>
    <dbReference type="NCBI Taxonomy" id="1380684"/>
    <lineage>
        <taxon>Bacteria</taxon>
        <taxon>Bacillati</taxon>
        <taxon>Bacillota</taxon>
        <taxon>Bacilli</taxon>
        <taxon>Bacillales</taxon>
        <taxon>Thermoactinomycetaceae</taxon>
        <taxon>Kroppenstedtia</taxon>
    </lineage>
</organism>
<feature type="transmembrane region" description="Helical" evidence="9">
    <location>
        <begin position="485"/>
        <end position="511"/>
    </location>
</feature>
<feature type="transmembrane region" description="Helical" evidence="9">
    <location>
        <begin position="532"/>
        <end position="555"/>
    </location>
</feature>
<comment type="subcellular location">
    <subcellularLocation>
        <location evidence="9">Cell membrane</location>
        <topology evidence="9">Multi-pass membrane protein</topology>
    </subcellularLocation>
</comment>
<evidence type="ECO:0000256" key="5">
    <source>
        <dbReference type="ARBA" id="ARBA00022958"/>
    </source>
</evidence>
<comment type="subunit">
    <text evidence="9">The system is composed of three essential subunits: KdpA, KdpB and KdpC.</text>
</comment>